<accession>A0A8S9TKY6</accession>
<dbReference type="GO" id="GO:0003677">
    <property type="term" value="F:DNA binding"/>
    <property type="evidence" value="ECO:0007669"/>
    <property type="project" value="UniProtKB-KW"/>
</dbReference>
<dbReference type="Pfam" id="PF03221">
    <property type="entry name" value="HTH_Tnp_Tc5"/>
    <property type="match status" value="1"/>
</dbReference>
<dbReference type="Gene3D" id="1.10.10.60">
    <property type="entry name" value="Homeodomain-like"/>
    <property type="match status" value="1"/>
</dbReference>
<comment type="caution">
    <text evidence="4">The sequence shown here is derived from an EMBL/GenBank/DDBJ whole genome shotgun (WGS) entry which is preliminary data.</text>
</comment>
<dbReference type="InterPro" id="IPR009057">
    <property type="entry name" value="Homeodomain-like_sf"/>
</dbReference>
<keyword evidence="1 4" id="KW-0238">DNA-binding</keyword>
<sequence length="258" mass="28934">KFHRKRMARVKPKGRPRQGEDVAATYSNTSPILNQLTRDLAVLVMLKTTEAMRAISHFCPNLAAASYKSKRVQILRWRREQPKLEDSKSTQGRTQEDKGGVWINELRGEGVPVSTKMLTIKVQELAKVANVKDFAASDKWVEGFKRRHRFRLWAPTRQGQLSPADLAAIAAGFSAHVASTMQDLGIKRVIEPTWCEDCVWVRCSGASKERVTTMLLGDIDGNKYAPFVIMKAKPSKIEETQAENIGNRNGFVIGPTSR</sequence>
<dbReference type="SMART" id="SM00674">
    <property type="entry name" value="CENPB"/>
    <property type="match status" value="1"/>
</dbReference>
<name>A0A8S9TKY6_PHYIN</name>
<reference evidence="4" key="1">
    <citation type="submission" date="2020-03" db="EMBL/GenBank/DDBJ databases">
        <title>Hybrid Assembly of Korean Phytophthora infestans isolates.</title>
        <authorList>
            <person name="Prokchorchik M."/>
            <person name="Lee Y."/>
            <person name="Seo J."/>
            <person name="Cho J.-H."/>
            <person name="Park Y.-E."/>
            <person name="Jang D.-C."/>
            <person name="Im J.-S."/>
            <person name="Choi J.-G."/>
            <person name="Park H.-J."/>
            <person name="Lee G.-B."/>
            <person name="Lee Y.-G."/>
            <person name="Hong S.-Y."/>
            <person name="Cho K."/>
            <person name="Sohn K.H."/>
        </authorList>
    </citation>
    <scope>NUCLEOTIDE SEQUENCE</scope>
    <source>
        <strain evidence="4">KR_2_A2</strain>
    </source>
</reference>
<protein>
    <submittedName>
        <fullName evidence="4">Tc5 transposase DNA-binding domain</fullName>
    </submittedName>
</protein>
<feature type="compositionally biased region" description="Basic residues" evidence="2">
    <location>
        <begin position="1"/>
        <end position="16"/>
    </location>
</feature>
<feature type="domain" description="HTH CENPB-type" evidence="3">
    <location>
        <begin position="83"/>
        <end position="154"/>
    </location>
</feature>
<gene>
    <name evidence="4" type="ORF">GN958_ATG23418</name>
</gene>
<evidence type="ECO:0000313" key="4">
    <source>
        <dbReference type="EMBL" id="KAF4127359.1"/>
    </source>
</evidence>
<dbReference type="SUPFAM" id="SSF46689">
    <property type="entry name" value="Homeodomain-like"/>
    <property type="match status" value="1"/>
</dbReference>
<evidence type="ECO:0000256" key="1">
    <source>
        <dbReference type="ARBA" id="ARBA00023125"/>
    </source>
</evidence>
<evidence type="ECO:0000313" key="5">
    <source>
        <dbReference type="Proteomes" id="UP000704712"/>
    </source>
</evidence>
<dbReference type="PROSITE" id="PS51253">
    <property type="entry name" value="HTH_CENPB"/>
    <property type="match status" value="1"/>
</dbReference>
<dbReference type="InterPro" id="IPR006600">
    <property type="entry name" value="HTH_CenpB_DNA-bd_dom"/>
</dbReference>
<dbReference type="AlphaFoldDB" id="A0A8S9TKY6"/>
<organism evidence="4 5">
    <name type="scientific">Phytophthora infestans</name>
    <name type="common">Potato late blight agent</name>
    <name type="synonym">Botrytis infestans</name>
    <dbReference type="NCBI Taxonomy" id="4787"/>
    <lineage>
        <taxon>Eukaryota</taxon>
        <taxon>Sar</taxon>
        <taxon>Stramenopiles</taxon>
        <taxon>Oomycota</taxon>
        <taxon>Peronosporomycetes</taxon>
        <taxon>Peronosporales</taxon>
        <taxon>Peronosporaceae</taxon>
        <taxon>Phytophthora</taxon>
    </lineage>
</organism>
<feature type="non-terminal residue" evidence="4">
    <location>
        <position position="1"/>
    </location>
</feature>
<proteinExistence type="predicted"/>
<feature type="region of interest" description="Disordered" evidence="2">
    <location>
        <begin position="1"/>
        <end position="21"/>
    </location>
</feature>
<evidence type="ECO:0000256" key="2">
    <source>
        <dbReference type="SAM" id="MobiDB-lite"/>
    </source>
</evidence>
<dbReference type="Proteomes" id="UP000704712">
    <property type="component" value="Unassembled WGS sequence"/>
</dbReference>
<evidence type="ECO:0000259" key="3">
    <source>
        <dbReference type="PROSITE" id="PS51253"/>
    </source>
</evidence>
<dbReference type="EMBL" id="JAACNO010003271">
    <property type="protein sequence ID" value="KAF4127359.1"/>
    <property type="molecule type" value="Genomic_DNA"/>
</dbReference>